<reference evidence="5 6" key="1">
    <citation type="submission" date="2016-04" db="EMBL/GenBank/DDBJ databases">
        <title>The genome of Intoshia linei affirms orthonectids as highly simplified spiralians.</title>
        <authorList>
            <person name="Mikhailov K.V."/>
            <person name="Slusarev G.S."/>
            <person name="Nikitin M.A."/>
            <person name="Logacheva M.D."/>
            <person name="Penin A."/>
            <person name="Aleoshin V."/>
            <person name="Panchin Y.V."/>
        </authorList>
    </citation>
    <scope>NUCLEOTIDE SEQUENCE [LARGE SCALE GENOMIC DNA]</scope>
    <source>
        <strain evidence="5">Intl2013</strain>
        <tissue evidence="5">Whole animal</tissue>
    </source>
</reference>
<dbReference type="PROSITE" id="PS50268">
    <property type="entry name" value="CADHERIN_2"/>
    <property type="match status" value="1"/>
</dbReference>
<feature type="non-terminal residue" evidence="5">
    <location>
        <position position="1"/>
    </location>
</feature>
<organism evidence="5 6">
    <name type="scientific">Intoshia linei</name>
    <dbReference type="NCBI Taxonomy" id="1819745"/>
    <lineage>
        <taxon>Eukaryota</taxon>
        <taxon>Metazoa</taxon>
        <taxon>Spiralia</taxon>
        <taxon>Lophotrochozoa</taxon>
        <taxon>Mesozoa</taxon>
        <taxon>Orthonectida</taxon>
        <taxon>Rhopaluridae</taxon>
        <taxon>Intoshia</taxon>
    </lineage>
</organism>
<keyword evidence="3" id="KW-0106">Calcium</keyword>
<dbReference type="GO" id="GO:0005509">
    <property type="term" value="F:calcium ion binding"/>
    <property type="evidence" value="ECO:0007669"/>
    <property type="project" value="UniProtKB-UniRule"/>
</dbReference>
<gene>
    <name evidence="5" type="ORF">A3Q56_08044</name>
</gene>
<keyword evidence="2" id="KW-0472">Membrane</keyword>
<dbReference type="Proteomes" id="UP000078046">
    <property type="component" value="Unassembled WGS sequence"/>
</dbReference>
<evidence type="ECO:0000256" key="1">
    <source>
        <dbReference type="ARBA" id="ARBA00004370"/>
    </source>
</evidence>
<dbReference type="GO" id="GO:0007156">
    <property type="term" value="P:homophilic cell adhesion via plasma membrane adhesion molecules"/>
    <property type="evidence" value="ECO:0007669"/>
    <property type="project" value="InterPro"/>
</dbReference>
<protein>
    <recommendedName>
        <fullName evidence="4">Cadherin domain-containing protein</fullName>
    </recommendedName>
</protein>
<dbReference type="Gene3D" id="2.60.40.60">
    <property type="entry name" value="Cadherins"/>
    <property type="match status" value="1"/>
</dbReference>
<keyword evidence="6" id="KW-1185">Reference proteome</keyword>
<dbReference type="InterPro" id="IPR020894">
    <property type="entry name" value="Cadherin_CS"/>
</dbReference>
<dbReference type="PROSITE" id="PS00232">
    <property type="entry name" value="CADHERIN_1"/>
    <property type="match status" value="1"/>
</dbReference>
<name>A0A177AQI9_9BILA</name>
<evidence type="ECO:0000313" key="5">
    <source>
        <dbReference type="EMBL" id="OAF64249.1"/>
    </source>
</evidence>
<dbReference type="CDD" id="cd11304">
    <property type="entry name" value="Cadherin_repeat"/>
    <property type="match status" value="1"/>
</dbReference>
<dbReference type="InterPro" id="IPR002126">
    <property type="entry name" value="Cadherin-like_dom"/>
</dbReference>
<comment type="caution">
    <text evidence="5">The sequence shown here is derived from an EMBL/GenBank/DDBJ whole genome shotgun (WGS) entry which is preliminary data.</text>
</comment>
<evidence type="ECO:0000256" key="3">
    <source>
        <dbReference type="PROSITE-ProRule" id="PRU00043"/>
    </source>
</evidence>
<sequence length="349" mass="40443">RDDNHQFLLDSRTNYLYLVEPVDRELRSEYKLQIAVTSDCDSIDKIVYSEAHKNLLNSADYYIKNGMKKFKNINQDINSVKSIKKTRHLNLQTLNIIINIKDINDNPPKLKDAFKYSNFYIISYDYSGIKHEIIDFSKMVYDVDSVDEENLEYLVRSPMKANCASHQSEKQPLSLSNLNETFKLNNNTGILAVEPTAHMNLTNCAMMINVIVYDTNHLHHLSISASVIIVEKFYKTFISINQNIHITKRNIQDIRQYLCNETSTLIVIDNISVHDSNGSIEYAKTDVIISAIDKYTKTPISSSDFLNRLDKTGIYKNLKNQNYFVENIMVIILIYLYDRVPKLDNKDQI</sequence>
<proteinExistence type="predicted"/>
<evidence type="ECO:0000313" key="6">
    <source>
        <dbReference type="Proteomes" id="UP000078046"/>
    </source>
</evidence>
<accession>A0A177AQI9</accession>
<evidence type="ECO:0000256" key="2">
    <source>
        <dbReference type="ARBA" id="ARBA00023136"/>
    </source>
</evidence>
<evidence type="ECO:0000259" key="4">
    <source>
        <dbReference type="PROSITE" id="PS50268"/>
    </source>
</evidence>
<dbReference type="AlphaFoldDB" id="A0A177AQI9"/>
<comment type="subcellular location">
    <subcellularLocation>
        <location evidence="1">Membrane</location>
    </subcellularLocation>
</comment>
<feature type="domain" description="Cadherin" evidence="4">
    <location>
        <begin position="7"/>
        <end position="110"/>
    </location>
</feature>
<dbReference type="EMBL" id="LWCA01001990">
    <property type="protein sequence ID" value="OAF64249.1"/>
    <property type="molecule type" value="Genomic_DNA"/>
</dbReference>
<dbReference type="GO" id="GO:0005886">
    <property type="term" value="C:plasma membrane"/>
    <property type="evidence" value="ECO:0007669"/>
    <property type="project" value="InterPro"/>
</dbReference>